<dbReference type="Proteomes" id="UP000703269">
    <property type="component" value="Unassembled WGS sequence"/>
</dbReference>
<reference evidence="2 3" key="1">
    <citation type="submission" date="2021-08" db="EMBL/GenBank/DDBJ databases">
        <title>Draft Genome Sequence of Phanerochaete sordida strain YK-624.</title>
        <authorList>
            <person name="Mori T."/>
            <person name="Dohra H."/>
            <person name="Suzuki T."/>
            <person name="Kawagishi H."/>
            <person name="Hirai H."/>
        </authorList>
    </citation>
    <scope>NUCLEOTIDE SEQUENCE [LARGE SCALE GENOMIC DNA]</scope>
    <source>
        <strain evidence="2 3">YK-624</strain>
    </source>
</reference>
<feature type="compositionally biased region" description="Basic and acidic residues" evidence="1">
    <location>
        <begin position="216"/>
        <end position="231"/>
    </location>
</feature>
<feature type="region of interest" description="Disordered" evidence="1">
    <location>
        <begin position="216"/>
        <end position="254"/>
    </location>
</feature>
<evidence type="ECO:0000313" key="3">
    <source>
        <dbReference type="Proteomes" id="UP000703269"/>
    </source>
</evidence>
<keyword evidence="3" id="KW-1185">Reference proteome</keyword>
<dbReference type="EMBL" id="BPQB01000001">
    <property type="protein sequence ID" value="GJE83992.1"/>
    <property type="molecule type" value="Genomic_DNA"/>
</dbReference>
<evidence type="ECO:0000313" key="2">
    <source>
        <dbReference type="EMBL" id="GJE83992.1"/>
    </source>
</evidence>
<organism evidence="2 3">
    <name type="scientific">Phanerochaete sordida</name>
    <dbReference type="NCBI Taxonomy" id="48140"/>
    <lineage>
        <taxon>Eukaryota</taxon>
        <taxon>Fungi</taxon>
        <taxon>Dikarya</taxon>
        <taxon>Basidiomycota</taxon>
        <taxon>Agaricomycotina</taxon>
        <taxon>Agaricomycetes</taxon>
        <taxon>Polyporales</taxon>
        <taxon>Phanerochaetaceae</taxon>
        <taxon>Phanerochaete</taxon>
    </lineage>
</organism>
<proteinExistence type="predicted"/>
<name>A0A9P3FVR9_9APHY</name>
<evidence type="ECO:0000256" key="1">
    <source>
        <dbReference type="SAM" id="MobiDB-lite"/>
    </source>
</evidence>
<comment type="caution">
    <text evidence="2">The sequence shown here is derived from an EMBL/GenBank/DDBJ whole genome shotgun (WGS) entry which is preliminary data.</text>
</comment>
<protein>
    <submittedName>
        <fullName evidence="2">Uncharacterized protein</fullName>
    </submittedName>
</protein>
<accession>A0A9P3FVR9</accession>
<dbReference type="AlphaFoldDB" id="A0A9P3FVR9"/>
<sequence>MTTRRSIVFMENLPADFPPPQASKKQARAAPAITNETIASRKRRNLSIDDGSITNEDIAKRRRRDSTEFAANAGGAISNEDIARRQRRYRAPAPRDCDVEAAITNEEIAERRRYKRKERPSGSADSSLKTRKDVYDAINKLAQEELVRVAASPTAKMTWTFAPDGAQRIAHRYGVTLHGWPAHVPFQSPSAVGSTDELRRILSRLEHGKMWFERLGDAERARLEPAPEPKRGGRKKTKGPPPKTSEIVEDSDDS</sequence>
<gene>
    <name evidence="2" type="ORF">PsYK624_000660</name>
</gene>